<gene>
    <name evidence="1" type="ORF">PPRIM_AZ9-3.1.T1550027</name>
</gene>
<proteinExistence type="predicted"/>
<dbReference type="AlphaFoldDB" id="A0A8S1QD75"/>
<name>A0A8S1QD75_PARPR</name>
<keyword evidence="2" id="KW-1185">Reference proteome</keyword>
<comment type="caution">
    <text evidence="1">The sequence shown here is derived from an EMBL/GenBank/DDBJ whole genome shotgun (WGS) entry which is preliminary data.</text>
</comment>
<evidence type="ECO:0000313" key="1">
    <source>
        <dbReference type="EMBL" id="CAD8113373.1"/>
    </source>
</evidence>
<reference evidence="1" key="1">
    <citation type="submission" date="2021-01" db="EMBL/GenBank/DDBJ databases">
        <authorList>
            <consortium name="Genoscope - CEA"/>
            <person name="William W."/>
        </authorList>
    </citation>
    <scope>NUCLEOTIDE SEQUENCE</scope>
</reference>
<dbReference type="Proteomes" id="UP000688137">
    <property type="component" value="Unassembled WGS sequence"/>
</dbReference>
<sequence length="41" mass="4825">MGTQFLLRSQENISYESNHKQCKIHGNANLNKRFQTEQMTV</sequence>
<evidence type="ECO:0000313" key="2">
    <source>
        <dbReference type="Proteomes" id="UP000688137"/>
    </source>
</evidence>
<dbReference type="EMBL" id="CAJJDM010000160">
    <property type="protein sequence ID" value="CAD8113373.1"/>
    <property type="molecule type" value="Genomic_DNA"/>
</dbReference>
<accession>A0A8S1QD75</accession>
<protein>
    <submittedName>
        <fullName evidence="1">Uncharacterized protein</fullName>
    </submittedName>
</protein>
<organism evidence="1 2">
    <name type="scientific">Paramecium primaurelia</name>
    <dbReference type="NCBI Taxonomy" id="5886"/>
    <lineage>
        <taxon>Eukaryota</taxon>
        <taxon>Sar</taxon>
        <taxon>Alveolata</taxon>
        <taxon>Ciliophora</taxon>
        <taxon>Intramacronucleata</taxon>
        <taxon>Oligohymenophorea</taxon>
        <taxon>Peniculida</taxon>
        <taxon>Parameciidae</taxon>
        <taxon>Paramecium</taxon>
    </lineage>
</organism>